<dbReference type="Gramene" id="PRQ26073">
    <property type="protein sequence ID" value="PRQ26073"/>
    <property type="gene ID" value="RchiOBHm_Chr6g0290591"/>
</dbReference>
<proteinExistence type="predicted"/>
<dbReference type="EMBL" id="PDCK01000044">
    <property type="protein sequence ID" value="PRQ26073.1"/>
    <property type="molecule type" value="Genomic_DNA"/>
</dbReference>
<protein>
    <submittedName>
        <fullName evidence="1">Putative cation/H+ exchanger, CPA1 family, na+/H+ exchanger NHX-type</fullName>
    </submittedName>
</protein>
<gene>
    <name evidence="2" type="ORF">RchiOBHm_Chr3g0496461</name>
    <name evidence="1" type="ORF">RchiOBHm_Chr6g0290591</name>
</gene>
<comment type="caution">
    <text evidence="1">The sequence shown here is derived from an EMBL/GenBank/DDBJ whole genome shotgun (WGS) entry which is preliminary data.</text>
</comment>
<evidence type="ECO:0000313" key="1">
    <source>
        <dbReference type="EMBL" id="PRQ26073.1"/>
    </source>
</evidence>
<dbReference type="EMBL" id="PDCK01000041">
    <property type="protein sequence ID" value="PRQ45879.1"/>
    <property type="molecule type" value="Genomic_DNA"/>
</dbReference>
<evidence type="ECO:0000313" key="3">
    <source>
        <dbReference type="Proteomes" id="UP000238479"/>
    </source>
</evidence>
<name>A0A2P6PVV8_ROSCH</name>
<dbReference type="Gramene" id="PRQ45879">
    <property type="protein sequence ID" value="PRQ45879"/>
    <property type="gene ID" value="RchiOBHm_Chr3g0496461"/>
</dbReference>
<accession>A0A2P6PVV8</accession>
<organism evidence="1 3">
    <name type="scientific">Rosa chinensis</name>
    <name type="common">China rose</name>
    <dbReference type="NCBI Taxonomy" id="74649"/>
    <lineage>
        <taxon>Eukaryota</taxon>
        <taxon>Viridiplantae</taxon>
        <taxon>Streptophyta</taxon>
        <taxon>Embryophyta</taxon>
        <taxon>Tracheophyta</taxon>
        <taxon>Spermatophyta</taxon>
        <taxon>Magnoliopsida</taxon>
        <taxon>eudicotyledons</taxon>
        <taxon>Gunneridae</taxon>
        <taxon>Pentapetalae</taxon>
        <taxon>rosids</taxon>
        <taxon>fabids</taxon>
        <taxon>Rosales</taxon>
        <taxon>Rosaceae</taxon>
        <taxon>Rosoideae</taxon>
        <taxon>Rosoideae incertae sedis</taxon>
        <taxon>Rosa</taxon>
    </lineage>
</organism>
<dbReference type="STRING" id="74649.A0A2P6PVV8"/>
<dbReference type="Proteomes" id="UP000238479">
    <property type="component" value="Chromosome 6"/>
</dbReference>
<dbReference type="AlphaFoldDB" id="A0A2P6PVV8"/>
<keyword evidence="3" id="KW-1185">Reference proteome</keyword>
<sequence>MVKIIKAGLISAYIIKTLYFGRHSTDREVALMMLMAYLSYMLAEVP</sequence>
<dbReference type="Proteomes" id="UP000238479">
    <property type="component" value="Chromosome 3"/>
</dbReference>
<reference evidence="1 3" key="1">
    <citation type="journal article" date="2018" name="Nat. Genet.">
        <title>The Rosa genome provides new insights in the design of modern roses.</title>
        <authorList>
            <person name="Bendahmane M."/>
        </authorList>
    </citation>
    <scope>NUCLEOTIDE SEQUENCE [LARGE SCALE GENOMIC DNA]</scope>
    <source>
        <strain evidence="3">cv. Old Blush</strain>
    </source>
</reference>
<evidence type="ECO:0000313" key="2">
    <source>
        <dbReference type="EMBL" id="PRQ45879.1"/>
    </source>
</evidence>